<dbReference type="Proteomes" id="UP000789860">
    <property type="component" value="Unassembled WGS sequence"/>
</dbReference>
<sequence length="207" mass="24977">MIFPNELQIQILTDLIAISNFEYFCTLRTVCKKWNIFIPPITHEAVISRLKSFDLKLGFTDWDETKWSKEFLPTYDDHTKTFTFLVDINYINFDWENWKKFALGPQTIDFIVFVEKTNLLTLIKISTKFSNLVKPAFKSDNIYKHDFDHKNNVCFKRVIKTKYVCYYKLYCLTIAAWKLYYILDYIDEIEKRFSNFSKDFMRHILVI</sequence>
<accession>A0ACA9LTM1</accession>
<proteinExistence type="predicted"/>
<evidence type="ECO:0000313" key="1">
    <source>
        <dbReference type="EMBL" id="CAG8550302.1"/>
    </source>
</evidence>
<gene>
    <name evidence="1" type="ORF">SCALOS_LOCUS5153</name>
</gene>
<comment type="caution">
    <text evidence="1">The sequence shown here is derived from an EMBL/GenBank/DDBJ whole genome shotgun (WGS) entry which is preliminary data.</text>
</comment>
<organism evidence="1 2">
    <name type="scientific">Scutellospora calospora</name>
    <dbReference type="NCBI Taxonomy" id="85575"/>
    <lineage>
        <taxon>Eukaryota</taxon>
        <taxon>Fungi</taxon>
        <taxon>Fungi incertae sedis</taxon>
        <taxon>Mucoromycota</taxon>
        <taxon>Glomeromycotina</taxon>
        <taxon>Glomeromycetes</taxon>
        <taxon>Diversisporales</taxon>
        <taxon>Gigasporaceae</taxon>
        <taxon>Scutellospora</taxon>
    </lineage>
</organism>
<evidence type="ECO:0000313" key="2">
    <source>
        <dbReference type="Proteomes" id="UP000789860"/>
    </source>
</evidence>
<protein>
    <submittedName>
        <fullName evidence="1">2489_t:CDS:1</fullName>
    </submittedName>
</protein>
<keyword evidence="2" id="KW-1185">Reference proteome</keyword>
<dbReference type="EMBL" id="CAJVPM010007943">
    <property type="protein sequence ID" value="CAG8550302.1"/>
    <property type="molecule type" value="Genomic_DNA"/>
</dbReference>
<name>A0ACA9LTM1_9GLOM</name>
<reference evidence="1" key="1">
    <citation type="submission" date="2021-06" db="EMBL/GenBank/DDBJ databases">
        <authorList>
            <person name="Kallberg Y."/>
            <person name="Tangrot J."/>
            <person name="Rosling A."/>
        </authorList>
    </citation>
    <scope>NUCLEOTIDE SEQUENCE</scope>
    <source>
        <strain evidence="1">AU212A</strain>
    </source>
</reference>